<evidence type="ECO:0000313" key="1">
    <source>
        <dbReference type="EMBL" id="EWH30811.1"/>
    </source>
</evidence>
<dbReference type="EMBL" id="AYKQ01000048">
    <property type="protein sequence ID" value="EWH30811.1"/>
    <property type="molecule type" value="Genomic_DNA"/>
</dbReference>
<accession>W7RXJ2</accession>
<gene>
    <name evidence="1" type="ORF">P799_23155</name>
</gene>
<organism evidence="1 2">
    <name type="scientific">Lysinibacillus sphaericus CBAM5</name>
    <dbReference type="NCBI Taxonomy" id="1400869"/>
    <lineage>
        <taxon>Bacteria</taxon>
        <taxon>Bacillati</taxon>
        <taxon>Bacillota</taxon>
        <taxon>Bacilli</taxon>
        <taxon>Bacillales</taxon>
        <taxon>Bacillaceae</taxon>
        <taxon>Lysinibacillus</taxon>
    </lineage>
</organism>
<dbReference type="Proteomes" id="UP000023555">
    <property type="component" value="Unassembled WGS sequence"/>
</dbReference>
<dbReference type="AlphaFoldDB" id="W7RXJ2"/>
<evidence type="ECO:0000313" key="2">
    <source>
        <dbReference type="Proteomes" id="UP000023555"/>
    </source>
</evidence>
<sequence>MSALPFFLYNDEIRKGGLRLCWKIDVHVVGEKIIVESPKVKKNVGV</sequence>
<reference evidence="1 2" key="1">
    <citation type="journal article" date="2015" name="Stand. Genomic Sci.">
        <title>Genome sequence and description of the mosquitocidal and heavy metal tolerant strain Lysinibacillus sphaericus CBAM5.</title>
        <authorList>
            <person name="Pena-Montenegro T.D."/>
            <person name="Lozano L."/>
            <person name="Dussan J."/>
        </authorList>
    </citation>
    <scope>NUCLEOTIDE SEQUENCE [LARGE SCALE GENOMIC DNA]</scope>
    <source>
        <strain evidence="1">CBAM5</strain>
    </source>
</reference>
<protein>
    <submittedName>
        <fullName evidence="1">Uncharacterized protein</fullName>
    </submittedName>
</protein>
<name>W7RXJ2_LYSSH</name>
<comment type="caution">
    <text evidence="1">The sequence shown here is derived from an EMBL/GenBank/DDBJ whole genome shotgun (WGS) entry which is preliminary data.</text>
</comment>
<proteinExistence type="predicted"/>
<dbReference type="HOGENOM" id="CLU_3185506_0_0_9"/>